<comment type="caution">
    <text evidence="1">The sequence shown here is derived from an EMBL/GenBank/DDBJ whole genome shotgun (WGS) entry which is preliminary data.</text>
</comment>
<dbReference type="AlphaFoldDB" id="A0AAD4EYG0"/>
<evidence type="ECO:0000313" key="1">
    <source>
        <dbReference type="EMBL" id="KAG7289814.1"/>
    </source>
</evidence>
<protein>
    <submittedName>
        <fullName evidence="1">Uncharacterized protein</fullName>
    </submittedName>
</protein>
<reference evidence="1" key="1">
    <citation type="submission" date="2023-02" db="EMBL/GenBank/DDBJ databases">
        <authorList>
            <person name="Palmer J.M."/>
        </authorList>
    </citation>
    <scope>NUCLEOTIDE SEQUENCE</scope>
    <source>
        <strain evidence="1">FW57</strain>
    </source>
</reference>
<keyword evidence="2" id="KW-1185">Reference proteome</keyword>
<gene>
    <name evidence="1" type="ORF">NEMBOFW57_006191</name>
</gene>
<evidence type="ECO:0000313" key="2">
    <source>
        <dbReference type="Proteomes" id="UP001197093"/>
    </source>
</evidence>
<sequence length="301" mass="33695">MSFALNDKSDGRQSATDMAHSKGVVLVCSTAGNTDTAVTDVPSLEELRGSADPAEVRANPETRRIRWTLNGPLETAITVARDYWFDTDEAPEPYYLGPTSGNHDDVDADDATRGENPTWHPFAQSPLTEPKVSSLRLYVEPLNDWDYHWMETHEGHTEPDAKHTYNPASVLYGPLPPGRDGSAQLRGDDDDEHLLMCCGEKRPLRYLDLMARRDEILQAIGEDLGRPGARPLAPDTSLMVDICTGLSVDVLDEADWRQSRKRRPKRQGKKLTPSEMNERVLRMVMDGPEIGDSSDRMRIRL</sequence>
<dbReference type="EMBL" id="JAHCVI010000002">
    <property type="protein sequence ID" value="KAG7289814.1"/>
    <property type="molecule type" value="Genomic_DNA"/>
</dbReference>
<dbReference type="Proteomes" id="UP001197093">
    <property type="component" value="Unassembled WGS sequence"/>
</dbReference>
<organism evidence="1 2">
    <name type="scientific">Staphylotrichum longicolle</name>
    <dbReference type="NCBI Taxonomy" id="669026"/>
    <lineage>
        <taxon>Eukaryota</taxon>
        <taxon>Fungi</taxon>
        <taxon>Dikarya</taxon>
        <taxon>Ascomycota</taxon>
        <taxon>Pezizomycotina</taxon>
        <taxon>Sordariomycetes</taxon>
        <taxon>Sordariomycetidae</taxon>
        <taxon>Sordariales</taxon>
        <taxon>Chaetomiaceae</taxon>
        <taxon>Staphylotrichum</taxon>
    </lineage>
</organism>
<accession>A0AAD4EYG0</accession>
<name>A0AAD4EYG0_9PEZI</name>
<proteinExistence type="predicted"/>